<reference evidence="1" key="1">
    <citation type="journal article" date="2021" name="Proc. Natl. Acad. Sci. U.S.A.">
        <title>A Catalog of Tens of Thousands of Viruses from Human Metagenomes Reveals Hidden Associations with Chronic Diseases.</title>
        <authorList>
            <person name="Tisza M.J."/>
            <person name="Buck C.B."/>
        </authorList>
    </citation>
    <scope>NUCLEOTIDE SEQUENCE</scope>
    <source>
        <strain evidence="1">Cthu813</strain>
    </source>
</reference>
<dbReference type="EMBL" id="BK016270">
    <property type="protein sequence ID" value="DAG06394.1"/>
    <property type="molecule type" value="Genomic_DNA"/>
</dbReference>
<organism evidence="1">
    <name type="scientific">Siphoviridae sp. cthu813</name>
    <dbReference type="NCBI Taxonomy" id="2825618"/>
    <lineage>
        <taxon>Viruses</taxon>
        <taxon>Duplodnaviria</taxon>
        <taxon>Heunggongvirae</taxon>
        <taxon>Uroviricota</taxon>
        <taxon>Caudoviricetes</taxon>
    </lineage>
</organism>
<sequence length="74" mass="8315">MSKKIYCNSCGSEMRVFLDEVICDECGNYGWIEDDGSVTQMDDGEYHSDADENAIGTSDYEAELYSGSLYDEED</sequence>
<proteinExistence type="predicted"/>
<accession>A0A8S5VHZ7</accession>
<evidence type="ECO:0000313" key="1">
    <source>
        <dbReference type="EMBL" id="DAG06394.1"/>
    </source>
</evidence>
<protein>
    <submittedName>
        <fullName evidence="1">Alpha-aminoadipate carrier protein</fullName>
    </submittedName>
</protein>
<name>A0A8S5VHZ7_9CAUD</name>